<feature type="compositionally biased region" description="Low complexity" evidence="4">
    <location>
        <begin position="323"/>
        <end position="357"/>
    </location>
</feature>
<dbReference type="InterPro" id="IPR001487">
    <property type="entry name" value="Bromodomain"/>
</dbReference>
<keyword evidence="1 2" id="KW-0103">Bromodomain</keyword>
<reference evidence="6 7" key="1">
    <citation type="submission" date="2018-11" db="EMBL/GenBank/DDBJ databases">
        <title>Genome sequence of Apiotrichum porosum DSM 27194.</title>
        <authorList>
            <person name="Aliyu H."/>
            <person name="Gorte O."/>
            <person name="Ochsenreither K."/>
        </authorList>
    </citation>
    <scope>NUCLEOTIDE SEQUENCE [LARGE SCALE GENOMIC DNA]</scope>
    <source>
        <strain evidence="6 7">DSM 27194</strain>
    </source>
</reference>
<comment type="caution">
    <text evidence="6">The sequence shown here is derived from an EMBL/GenBank/DDBJ whole genome shotgun (WGS) entry which is preliminary data.</text>
</comment>
<feature type="compositionally biased region" description="Basic and acidic residues" evidence="4">
    <location>
        <begin position="539"/>
        <end position="562"/>
    </location>
</feature>
<feature type="compositionally biased region" description="Polar residues" evidence="4">
    <location>
        <begin position="470"/>
        <end position="483"/>
    </location>
</feature>
<dbReference type="PANTHER" id="PTHR15398:SF4">
    <property type="entry name" value="BROMODOMAIN-CONTAINING PROTEIN 8 ISOFORM X1"/>
    <property type="match status" value="1"/>
</dbReference>
<dbReference type="GeneID" id="39593147"/>
<evidence type="ECO:0000313" key="7">
    <source>
        <dbReference type="Proteomes" id="UP000279236"/>
    </source>
</evidence>
<feature type="compositionally biased region" description="Acidic residues" evidence="4">
    <location>
        <begin position="230"/>
        <end position="254"/>
    </location>
</feature>
<feature type="compositionally biased region" description="Pro residues" evidence="4">
    <location>
        <begin position="358"/>
        <end position="374"/>
    </location>
</feature>
<feature type="compositionally biased region" description="Acidic residues" evidence="4">
    <location>
        <begin position="183"/>
        <end position="222"/>
    </location>
</feature>
<protein>
    <recommendedName>
        <fullName evidence="5">Bromo domain-containing protein</fullName>
    </recommendedName>
</protein>
<gene>
    <name evidence="6" type="ORF">EHS24_008604</name>
</gene>
<dbReference type="Proteomes" id="UP000279236">
    <property type="component" value="Unassembled WGS sequence"/>
</dbReference>
<organism evidence="6 7">
    <name type="scientific">Apiotrichum porosum</name>
    <dbReference type="NCBI Taxonomy" id="105984"/>
    <lineage>
        <taxon>Eukaryota</taxon>
        <taxon>Fungi</taxon>
        <taxon>Dikarya</taxon>
        <taxon>Basidiomycota</taxon>
        <taxon>Agaricomycotina</taxon>
        <taxon>Tremellomycetes</taxon>
        <taxon>Trichosporonales</taxon>
        <taxon>Trichosporonaceae</taxon>
        <taxon>Apiotrichum</taxon>
    </lineage>
</organism>
<feature type="region of interest" description="Disordered" evidence="4">
    <location>
        <begin position="181"/>
        <end position="621"/>
    </location>
</feature>
<sequence>MDAPVQHLTVQEKLLFAQAVYKVGAAAWVQVSKLLAEHPCTRGRPAEYYTPDACETTYVTLMKGIDINVPAPDAAKPQAKVHLQLARTFYFARMQELKDQIATYEQRFTELMNEVNAIKAGEMDSAIHGEIRAALAKKYGKKMVDTWSPLPSEIKEVLVAGPESAKTPEPVPPPAEVVTAKVEEEEKPDETPVEVAAPEEEEEKQEEEVVEPVEDTPAEETPEQSPQEEATAELEEAVPDEEQAEPEKEEDEPVTAEASPEEAAAAEEEPAAEPENEDEPMAEAEAEAETTAEPEETPAEGEDVDMDKEADDDKTPTPEEESSAPTPAAASPKPTTPKPTSRGSSPGSDLSPASDLSPLPPEDNQPAEAPPSSPTPASTRDKKRKATSQARGGPAAKRRGLRGASPAASHEPEESEAEAEAEAEAEEEEETVKEEPEEEDTTRGRRSTRRGKKAESPQKHTSPPPKRGVSVSSTASGTPTVPESRTRRSGRASRGMRDDVVSKSVRAASEATSVKEEHADKEHHVESSDIEEEAPEPEEEKRSTRTSRRKVEKEVATPTEKRGSKRTARTPRPAALESGGDEDTGASPAPTVGPWGTPAPSVGTPAATSGSAAPPPSRGQRNNQKLILSLLDTIQQHKYGPVFQNPVKKSEAPDYYDIIKRPMDLKTIRNRIKDGTITTIDEFERDIRLMFANATVYNARGSQVWEMAKEMRAASEGHIAHYKSMQHHLNR</sequence>
<feature type="compositionally biased region" description="Acidic residues" evidence="4">
    <location>
        <begin position="264"/>
        <end position="310"/>
    </location>
</feature>
<dbReference type="SUPFAM" id="SSF47370">
    <property type="entry name" value="Bromodomain"/>
    <property type="match status" value="1"/>
</dbReference>
<keyword evidence="7" id="KW-1185">Reference proteome</keyword>
<dbReference type="PRINTS" id="PR00503">
    <property type="entry name" value="BROMODOMAIN"/>
</dbReference>
<dbReference type="PANTHER" id="PTHR15398">
    <property type="entry name" value="BROMODOMAIN-CONTAINING PROTEIN 8"/>
    <property type="match status" value="1"/>
</dbReference>
<dbReference type="InterPro" id="IPR036427">
    <property type="entry name" value="Bromodomain-like_sf"/>
</dbReference>
<dbReference type="RefSeq" id="XP_028475886.1">
    <property type="nucleotide sequence ID" value="XM_028623912.1"/>
</dbReference>
<dbReference type="GO" id="GO:0006325">
    <property type="term" value="P:chromatin organization"/>
    <property type="evidence" value="ECO:0007669"/>
    <property type="project" value="UniProtKB-ARBA"/>
</dbReference>
<evidence type="ECO:0000256" key="2">
    <source>
        <dbReference type="PROSITE-ProRule" id="PRU00035"/>
    </source>
</evidence>
<dbReference type="Pfam" id="PF00439">
    <property type="entry name" value="Bromodomain"/>
    <property type="match status" value="1"/>
</dbReference>
<dbReference type="AlphaFoldDB" id="A0A427XQS8"/>
<keyword evidence="3" id="KW-0175">Coiled coil</keyword>
<feature type="domain" description="Bromo" evidence="5">
    <location>
        <begin position="635"/>
        <end position="705"/>
    </location>
</feature>
<accession>A0A427XQS8</accession>
<evidence type="ECO:0000256" key="4">
    <source>
        <dbReference type="SAM" id="MobiDB-lite"/>
    </source>
</evidence>
<feature type="coiled-coil region" evidence="3">
    <location>
        <begin position="87"/>
        <end position="114"/>
    </location>
</feature>
<evidence type="ECO:0000259" key="5">
    <source>
        <dbReference type="PROSITE" id="PS50014"/>
    </source>
</evidence>
<evidence type="ECO:0000313" key="6">
    <source>
        <dbReference type="EMBL" id="RSH81167.1"/>
    </source>
</evidence>
<dbReference type="OrthoDB" id="1742084at2759"/>
<dbReference type="GO" id="GO:0035267">
    <property type="term" value="C:NuA4 histone acetyltransferase complex"/>
    <property type="evidence" value="ECO:0007669"/>
    <property type="project" value="TreeGrafter"/>
</dbReference>
<name>A0A427XQS8_9TREE</name>
<proteinExistence type="predicted"/>
<dbReference type="SMART" id="SM00297">
    <property type="entry name" value="BROMO"/>
    <property type="match status" value="1"/>
</dbReference>
<feature type="compositionally biased region" description="Basic and acidic residues" evidence="4">
    <location>
        <begin position="513"/>
        <end position="527"/>
    </location>
</feature>
<feature type="compositionally biased region" description="Acidic residues" evidence="4">
    <location>
        <begin position="413"/>
        <end position="440"/>
    </location>
</feature>
<feature type="compositionally biased region" description="Acidic residues" evidence="4">
    <location>
        <begin position="528"/>
        <end position="538"/>
    </location>
</feature>
<evidence type="ECO:0000256" key="1">
    <source>
        <dbReference type="ARBA" id="ARBA00023117"/>
    </source>
</evidence>
<dbReference type="Gene3D" id="1.20.920.10">
    <property type="entry name" value="Bromodomain-like"/>
    <property type="match status" value="1"/>
</dbReference>
<dbReference type="EMBL" id="RSCE01000007">
    <property type="protein sequence ID" value="RSH81167.1"/>
    <property type="molecule type" value="Genomic_DNA"/>
</dbReference>
<feature type="compositionally biased region" description="Low complexity" evidence="4">
    <location>
        <begin position="601"/>
        <end position="612"/>
    </location>
</feature>
<dbReference type="CDD" id="cd04369">
    <property type="entry name" value="Bromodomain"/>
    <property type="match status" value="1"/>
</dbReference>
<dbReference type="STRING" id="105984.A0A427XQS8"/>
<dbReference type="PROSITE" id="PS50014">
    <property type="entry name" value="BROMODOMAIN_2"/>
    <property type="match status" value="1"/>
</dbReference>
<evidence type="ECO:0000256" key="3">
    <source>
        <dbReference type="SAM" id="Coils"/>
    </source>
</evidence>